<dbReference type="AlphaFoldDB" id="A0A6P1Y492"/>
<dbReference type="EMBL" id="CP048020">
    <property type="protein sequence ID" value="QHX44511.1"/>
    <property type="molecule type" value="Genomic_DNA"/>
</dbReference>
<reference evidence="1 2" key="1">
    <citation type="submission" date="2020-01" db="EMBL/GenBank/DDBJ databases">
        <title>Complete genome sequence of a human oral phylogroup 1 Treponema sp. strain ATCC 700766, originally isolated from periodontitis dental plaque.</title>
        <authorList>
            <person name="Chan Y."/>
            <person name="Huo Y.-B."/>
            <person name="Yu X.-L."/>
            <person name="Zeng H."/>
            <person name="Leung W.-K."/>
            <person name="Watt R.M."/>
        </authorList>
    </citation>
    <scope>NUCLEOTIDE SEQUENCE [LARGE SCALE GENOMIC DNA]</scope>
    <source>
        <strain evidence="1 2">OMZ 804</strain>
    </source>
</reference>
<evidence type="ECO:0000313" key="1">
    <source>
        <dbReference type="EMBL" id="QHX44511.1"/>
    </source>
</evidence>
<name>A0A6P1Y492_9SPIR</name>
<protein>
    <submittedName>
        <fullName evidence="1">Uncharacterized protein</fullName>
    </submittedName>
</protein>
<dbReference type="Proteomes" id="UP000464374">
    <property type="component" value="Chromosome"/>
</dbReference>
<dbReference type="KEGG" id="trz:GWP43_06620"/>
<evidence type="ECO:0000313" key="2">
    <source>
        <dbReference type="Proteomes" id="UP000464374"/>
    </source>
</evidence>
<accession>A0A6P1Y492</accession>
<gene>
    <name evidence="1" type="ORF">GWP43_06620</name>
</gene>
<proteinExistence type="predicted"/>
<sequence>MNFWIAIPVDDFFWYSNDIMKKYGVSAYVEVIDNKSGNRNVYTYREDSPNVFTEYFFEQSYHSFYFSCYPFDDEKSSIPFGAFYTPEIAPFTIEGNGGYETERTREQIYLRQIDKRPDKNIKKFYSALQQKLKTLPGIQNGYVMGKYEYKNRYFLPSSKIIIPNNPHNKNIKGTWEDYYLNYQYNK</sequence>
<organism evidence="1 2">
    <name type="scientific">Treponema vincentii</name>
    <dbReference type="NCBI Taxonomy" id="69710"/>
    <lineage>
        <taxon>Bacteria</taxon>
        <taxon>Pseudomonadati</taxon>
        <taxon>Spirochaetota</taxon>
        <taxon>Spirochaetia</taxon>
        <taxon>Spirochaetales</taxon>
        <taxon>Treponemataceae</taxon>
        <taxon>Treponema</taxon>
    </lineage>
</organism>